<organism evidence="1 2">
    <name type="scientific">Lentibacillus populi</name>
    <dbReference type="NCBI Taxonomy" id="1827502"/>
    <lineage>
        <taxon>Bacteria</taxon>
        <taxon>Bacillati</taxon>
        <taxon>Bacillota</taxon>
        <taxon>Bacilli</taxon>
        <taxon>Bacillales</taxon>
        <taxon>Bacillaceae</taxon>
        <taxon>Lentibacillus</taxon>
    </lineage>
</organism>
<dbReference type="AlphaFoldDB" id="A0A9W5TWD9"/>
<dbReference type="EMBL" id="BMJD01000009">
    <property type="protein sequence ID" value="GGB38854.1"/>
    <property type="molecule type" value="Genomic_DNA"/>
</dbReference>
<evidence type="ECO:0000313" key="1">
    <source>
        <dbReference type="EMBL" id="GGB38854.1"/>
    </source>
</evidence>
<reference evidence="1" key="2">
    <citation type="submission" date="2020-09" db="EMBL/GenBank/DDBJ databases">
        <authorList>
            <person name="Sun Q."/>
            <person name="Zhou Y."/>
        </authorList>
    </citation>
    <scope>NUCLEOTIDE SEQUENCE</scope>
    <source>
        <strain evidence="1">CGMCC 1.15454</strain>
    </source>
</reference>
<evidence type="ECO:0008006" key="3">
    <source>
        <dbReference type="Google" id="ProtNLM"/>
    </source>
</evidence>
<proteinExistence type="predicted"/>
<accession>A0A9W5TWD9</accession>
<gene>
    <name evidence="1" type="ORF">GCM10011409_15460</name>
</gene>
<evidence type="ECO:0000313" key="2">
    <source>
        <dbReference type="Proteomes" id="UP000621492"/>
    </source>
</evidence>
<sequence>MEEIKHMDDADRIMEIPISYEERGKEKGKEIGREEGIRQVAMEMLRKGAAVNFISEVTKLSKKEIEALKREL</sequence>
<protein>
    <recommendedName>
        <fullName evidence="3">Transposase</fullName>
    </recommendedName>
</protein>
<keyword evidence="2" id="KW-1185">Reference proteome</keyword>
<dbReference type="RefSeq" id="WP_188724882.1">
    <property type="nucleotide sequence ID" value="NZ_BMJD01000009.1"/>
</dbReference>
<dbReference type="Proteomes" id="UP000621492">
    <property type="component" value="Unassembled WGS sequence"/>
</dbReference>
<comment type="caution">
    <text evidence="1">The sequence shown here is derived from an EMBL/GenBank/DDBJ whole genome shotgun (WGS) entry which is preliminary data.</text>
</comment>
<reference evidence="1" key="1">
    <citation type="journal article" date="2014" name="Int. J. Syst. Evol. Microbiol.">
        <title>Complete genome sequence of Corynebacterium casei LMG S-19264T (=DSM 44701T), isolated from a smear-ripened cheese.</title>
        <authorList>
            <consortium name="US DOE Joint Genome Institute (JGI-PGF)"/>
            <person name="Walter F."/>
            <person name="Albersmeier A."/>
            <person name="Kalinowski J."/>
            <person name="Ruckert C."/>
        </authorList>
    </citation>
    <scope>NUCLEOTIDE SEQUENCE</scope>
    <source>
        <strain evidence="1">CGMCC 1.15454</strain>
    </source>
</reference>
<name>A0A9W5TWD9_9BACI</name>